<evidence type="ECO:0000256" key="3">
    <source>
        <dbReference type="ARBA" id="ARBA00022692"/>
    </source>
</evidence>
<evidence type="ECO:0008006" key="9">
    <source>
        <dbReference type="Google" id="ProtNLM"/>
    </source>
</evidence>
<dbReference type="InterPro" id="IPR002293">
    <property type="entry name" value="AA/rel_permease1"/>
</dbReference>
<feature type="transmembrane region" description="Helical" evidence="6">
    <location>
        <begin position="196"/>
        <end position="218"/>
    </location>
</feature>
<dbReference type="Proteomes" id="UP000803884">
    <property type="component" value="Unassembled WGS sequence"/>
</dbReference>
<dbReference type="Pfam" id="PF13520">
    <property type="entry name" value="AA_permease_2"/>
    <property type="match status" value="1"/>
</dbReference>
<feature type="transmembrane region" description="Helical" evidence="6">
    <location>
        <begin position="384"/>
        <end position="404"/>
    </location>
</feature>
<feature type="transmembrane region" description="Helical" evidence="6">
    <location>
        <begin position="280"/>
        <end position="305"/>
    </location>
</feature>
<evidence type="ECO:0000313" key="7">
    <source>
        <dbReference type="EMBL" id="KAL1582960.1"/>
    </source>
</evidence>
<name>A0AB34KDA5_9PEZI</name>
<dbReference type="GO" id="GO:0022857">
    <property type="term" value="F:transmembrane transporter activity"/>
    <property type="evidence" value="ECO:0007669"/>
    <property type="project" value="InterPro"/>
</dbReference>
<evidence type="ECO:0000256" key="6">
    <source>
        <dbReference type="SAM" id="Phobius"/>
    </source>
</evidence>
<gene>
    <name evidence="7" type="ORF">WHR41_08232</name>
</gene>
<evidence type="ECO:0000313" key="8">
    <source>
        <dbReference type="Proteomes" id="UP000803884"/>
    </source>
</evidence>
<dbReference type="Gene3D" id="1.20.1740.10">
    <property type="entry name" value="Amino acid/polyamine transporter I"/>
    <property type="match status" value="1"/>
</dbReference>
<dbReference type="RefSeq" id="XP_069226067.1">
    <property type="nucleotide sequence ID" value="XM_069376836.1"/>
</dbReference>
<dbReference type="PIRSF" id="PIRSF006060">
    <property type="entry name" value="AA_transporter"/>
    <property type="match status" value="1"/>
</dbReference>
<keyword evidence="3 6" id="KW-0812">Transmembrane</keyword>
<protein>
    <recommendedName>
        <fullName evidence="9">GABA permease</fullName>
    </recommendedName>
</protein>
<keyword evidence="5 6" id="KW-0472">Membrane</keyword>
<comment type="subcellular location">
    <subcellularLocation>
        <location evidence="1">Membrane</location>
        <topology evidence="1">Multi-pass membrane protein</topology>
    </subcellularLocation>
</comment>
<evidence type="ECO:0000256" key="1">
    <source>
        <dbReference type="ARBA" id="ARBA00004141"/>
    </source>
</evidence>
<reference evidence="7 8" key="1">
    <citation type="journal article" date="2020" name="Microbiol. Resour. Announc.">
        <title>Draft Genome Sequence of a Cladosporium Species Isolated from the Mesophotic Ascidian Didemnum maculosum.</title>
        <authorList>
            <person name="Gioti A."/>
            <person name="Siaperas R."/>
            <person name="Nikolaivits E."/>
            <person name="Le Goff G."/>
            <person name="Ouazzani J."/>
            <person name="Kotoulas G."/>
            <person name="Topakas E."/>
        </authorList>
    </citation>
    <scope>NUCLEOTIDE SEQUENCE [LARGE SCALE GENOMIC DNA]</scope>
    <source>
        <strain evidence="7 8">TM138-S3</strain>
    </source>
</reference>
<evidence type="ECO:0000256" key="2">
    <source>
        <dbReference type="ARBA" id="ARBA00022448"/>
    </source>
</evidence>
<evidence type="ECO:0000256" key="5">
    <source>
        <dbReference type="ARBA" id="ARBA00023136"/>
    </source>
</evidence>
<keyword evidence="8" id="KW-1185">Reference proteome</keyword>
<keyword evidence="2" id="KW-0813">Transport</keyword>
<sequence length="520" mass="56117">MVKQEPILDVRAEGSDSSFDGHSSSSQDAKDMYRLGKSQELKRNFHSIPILGLTCVIMCTWMGILSTSTFSLINGGRAGTVWTFLATWILTIPVVASMAEMASMSPSAGGQYHWVSEFAPPNMQKVLSYVSGWLAALGWQAFIASSAYQTGNVILILASMNNPSYVPTVWQGTLMTMAVGAFAISFNAFAAKHLPLFEGLILIMFLIGFFVIIIPLWVLAPRASVSDVFGKFENWGGWASMGGACIVGQMAASAAFIGVDSAVHMAEEVKNASRVVPRMMMLTVFLNGALGFIMIVTFCFAIQSVEEQIIMSTAPYPFVDVFATATGSTAAAIGMTVPMVLMTLSMCINSTAAASRQAWSFARDDGLPFPAWFTRLIPINSTPLPVNAMVTSLVILIVVALLNFGGSEVFNSIIGLMTGAVGLTYALSIACVLWRRLYGEPLPPARWSLGRWGVPINVIAVLYELFSTIISFFPLFAKVDAKSMNWGIAMFGGVAILCVVNYLVHARKIYQGPVVAIVKN</sequence>
<feature type="transmembrane region" description="Helical" evidence="6">
    <location>
        <begin position="483"/>
        <end position="504"/>
    </location>
</feature>
<comment type="caution">
    <text evidence="7">The sequence shown here is derived from an EMBL/GenBank/DDBJ whole genome shotgun (WGS) entry which is preliminary data.</text>
</comment>
<feature type="transmembrane region" description="Helical" evidence="6">
    <location>
        <begin position="126"/>
        <end position="148"/>
    </location>
</feature>
<feature type="transmembrane region" description="Helical" evidence="6">
    <location>
        <begin position="410"/>
        <end position="434"/>
    </location>
</feature>
<feature type="transmembrane region" description="Helical" evidence="6">
    <location>
        <begin position="454"/>
        <end position="477"/>
    </location>
</feature>
<feature type="transmembrane region" description="Helical" evidence="6">
    <location>
        <begin position="325"/>
        <end position="348"/>
    </location>
</feature>
<organism evidence="7 8">
    <name type="scientific">Cladosporium halotolerans</name>
    <dbReference type="NCBI Taxonomy" id="1052096"/>
    <lineage>
        <taxon>Eukaryota</taxon>
        <taxon>Fungi</taxon>
        <taxon>Dikarya</taxon>
        <taxon>Ascomycota</taxon>
        <taxon>Pezizomycotina</taxon>
        <taxon>Dothideomycetes</taxon>
        <taxon>Dothideomycetidae</taxon>
        <taxon>Cladosporiales</taxon>
        <taxon>Cladosporiaceae</taxon>
        <taxon>Cladosporium</taxon>
    </lineage>
</organism>
<dbReference type="GO" id="GO:0016020">
    <property type="term" value="C:membrane"/>
    <property type="evidence" value="ECO:0007669"/>
    <property type="project" value="UniProtKB-SubCell"/>
</dbReference>
<feature type="transmembrane region" description="Helical" evidence="6">
    <location>
        <begin position="168"/>
        <end position="189"/>
    </location>
</feature>
<dbReference type="GeneID" id="96009674"/>
<feature type="transmembrane region" description="Helical" evidence="6">
    <location>
        <begin position="238"/>
        <end position="259"/>
    </location>
</feature>
<keyword evidence="4 6" id="KW-1133">Transmembrane helix</keyword>
<evidence type="ECO:0000256" key="4">
    <source>
        <dbReference type="ARBA" id="ARBA00022989"/>
    </source>
</evidence>
<accession>A0AB34KDA5</accession>
<dbReference type="PANTHER" id="PTHR45649:SF2">
    <property type="entry name" value="ACID PERMEASE, PUTATIVE-RELATED"/>
    <property type="match status" value="1"/>
</dbReference>
<proteinExistence type="predicted"/>
<feature type="transmembrane region" description="Helical" evidence="6">
    <location>
        <begin position="50"/>
        <end position="73"/>
    </location>
</feature>
<dbReference type="EMBL" id="JAAQHG020000041">
    <property type="protein sequence ID" value="KAL1582960.1"/>
    <property type="molecule type" value="Genomic_DNA"/>
</dbReference>
<feature type="transmembrane region" description="Helical" evidence="6">
    <location>
        <begin position="79"/>
        <end position="99"/>
    </location>
</feature>
<dbReference type="AlphaFoldDB" id="A0AB34KDA5"/>
<dbReference type="PANTHER" id="PTHR45649">
    <property type="entry name" value="AMINO-ACID PERMEASE BAT1"/>
    <property type="match status" value="1"/>
</dbReference>